<dbReference type="AlphaFoldDB" id="A0A2M3ZW74"/>
<proteinExistence type="predicted"/>
<name>A0A2M3ZW74_9DIPT</name>
<feature type="signal peptide" evidence="1">
    <location>
        <begin position="1"/>
        <end position="23"/>
    </location>
</feature>
<organism evidence="2">
    <name type="scientific">Anopheles braziliensis</name>
    <dbReference type="NCBI Taxonomy" id="58242"/>
    <lineage>
        <taxon>Eukaryota</taxon>
        <taxon>Metazoa</taxon>
        <taxon>Ecdysozoa</taxon>
        <taxon>Arthropoda</taxon>
        <taxon>Hexapoda</taxon>
        <taxon>Insecta</taxon>
        <taxon>Pterygota</taxon>
        <taxon>Neoptera</taxon>
        <taxon>Endopterygota</taxon>
        <taxon>Diptera</taxon>
        <taxon>Nematocera</taxon>
        <taxon>Culicoidea</taxon>
        <taxon>Culicidae</taxon>
        <taxon>Anophelinae</taxon>
        <taxon>Anopheles</taxon>
    </lineage>
</organism>
<feature type="chain" id="PRO_5014701574" evidence="1">
    <location>
        <begin position="24"/>
        <end position="77"/>
    </location>
</feature>
<accession>A0A2M3ZW74</accession>
<reference evidence="2" key="1">
    <citation type="submission" date="2018-01" db="EMBL/GenBank/DDBJ databases">
        <title>An insight into the sialome of Amazonian anophelines.</title>
        <authorList>
            <person name="Ribeiro J.M."/>
            <person name="Scarpassa V."/>
            <person name="Calvo E."/>
        </authorList>
    </citation>
    <scope>NUCLEOTIDE SEQUENCE</scope>
    <source>
        <tissue evidence="2">Salivary glands</tissue>
    </source>
</reference>
<evidence type="ECO:0000256" key="1">
    <source>
        <dbReference type="SAM" id="SignalP"/>
    </source>
</evidence>
<dbReference type="EMBL" id="GGFM01012053">
    <property type="protein sequence ID" value="MBW32804.1"/>
    <property type="molecule type" value="Transcribed_RNA"/>
</dbReference>
<evidence type="ECO:0000313" key="2">
    <source>
        <dbReference type="EMBL" id="MBW32804.1"/>
    </source>
</evidence>
<protein>
    <submittedName>
        <fullName evidence="2">Putative secreted peptide</fullName>
    </submittedName>
</protein>
<keyword evidence="1" id="KW-0732">Signal</keyword>
<sequence>MCRWSGVSHLLLFLRHHLTNVCASVCAGHVRRLFSPATATAGDGKGGRELTHSNLLEKRRHYTRAPCLAPPQNSAGS</sequence>